<dbReference type="PANTHER" id="PTHR30055:SF151">
    <property type="entry name" value="TRANSCRIPTIONAL REGULATORY PROTEIN"/>
    <property type="match status" value="1"/>
</dbReference>
<dbReference type="GO" id="GO:0003700">
    <property type="term" value="F:DNA-binding transcription factor activity"/>
    <property type="evidence" value="ECO:0007669"/>
    <property type="project" value="TreeGrafter"/>
</dbReference>
<evidence type="ECO:0000256" key="5">
    <source>
        <dbReference type="SAM" id="MobiDB-lite"/>
    </source>
</evidence>
<protein>
    <submittedName>
        <fullName evidence="7">TetR family transcriptional regulator</fullName>
    </submittedName>
</protein>
<dbReference type="InterPro" id="IPR001647">
    <property type="entry name" value="HTH_TetR"/>
</dbReference>
<sequence length="262" mass="28168">MAPPPPERRDPADETGLPASVEAAWGLRGRPTKGPRPGIGVERIVDAAVKLAATEGLQAVSMGRVAKELGASTMSLYRYVAAKDELFILMQEAATGLPPEDAPPPSAGWRARLAWFGHAYRGVLEANLWLLHIPISSPPATPNSVAWMEAGLDALDGTGLDEATKLGVMMLISGYVRSQAGLMADLTEAMRRSGRSAEDTHRQYIHTLTRLADQRGPEAFPAVRRLLASQVLGEGDDADADFDWGLHRVLDGVQVLIEGRAY</sequence>
<dbReference type="InterPro" id="IPR036271">
    <property type="entry name" value="Tet_transcr_reg_TetR-rel_C_sf"/>
</dbReference>
<evidence type="ECO:0000313" key="8">
    <source>
        <dbReference type="Proteomes" id="UP000292693"/>
    </source>
</evidence>
<dbReference type="Pfam" id="PF02909">
    <property type="entry name" value="TetR_C_1"/>
    <property type="match status" value="1"/>
</dbReference>
<feature type="compositionally biased region" description="Basic and acidic residues" evidence="5">
    <location>
        <begin position="1"/>
        <end position="12"/>
    </location>
</feature>
<dbReference type="InterPro" id="IPR004111">
    <property type="entry name" value="Repressor_TetR_C"/>
</dbReference>
<dbReference type="SUPFAM" id="SSF48498">
    <property type="entry name" value="Tetracyclin repressor-like, C-terminal domain"/>
    <property type="match status" value="1"/>
</dbReference>
<feature type="DNA-binding region" description="H-T-H motif" evidence="4">
    <location>
        <begin position="61"/>
        <end position="80"/>
    </location>
</feature>
<feature type="region of interest" description="Disordered" evidence="5">
    <location>
        <begin position="1"/>
        <end position="38"/>
    </location>
</feature>
<dbReference type="PROSITE" id="PS50977">
    <property type="entry name" value="HTH_TETR_2"/>
    <property type="match status" value="1"/>
</dbReference>
<keyword evidence="2 4" id="KW-0238">DNA-binding</keyword>
<feature type="domain" description="HTH tetR-type" evidence="6">
    <location>
        <begin position="38"/>
        <end position="98"/>
    </location>
</feature>
<organism evidence="7 8">
    <name type="scientific">Streptomyces albidoflavus</name>
    <dbReference type="NCBI Taxonomy" id="1886"/>
    <lineage>
        <taxon>Bacteria</taxon>
        <taxon>Bacillati</taxon>
        <taxon>Actinomycetota</taxon>
        <taxon>Actinomycetes</taxon>
        <taxon>Kitasatosporales</taxon>
        <taxon>Streptomycetaceae</taxon>
        <taxon>Streptomyces</taxon>
        <taxon>Streptomyces albidoflavus group</taxon>
    </lineage>
</organism>
<keyword evidence="1" id="KW-0805">Transcription regulation</keyword>
<dbReference type="Proteomes" id="UP000292693">
    <property type="component" value="Unassembled WGS sequence"/>
</dbReference>
<name>A0A8G2E1B3_9ACTN</name>
<dbReference type="RefSeq" id="WP_129805689.1">
    <property type="nucleotide sequence ID" value="NZ_JAPEQJ010000001.1"/>
</dbReference>
<dbReference type="SUPFAM" id="SSF46689">
    <property type="entry name" value="Homeodomain-like"/>
    <property type="match status" value="1"/>
</dbReference>
<dbReference type="GO" id="GO:0045892">
    <property type="term" value="P:negative regulation of DNA-templated transcription"/>
    <property type="evidence" value="ECO:0007669"/>
    <property type="project" value="InterPro"/>
</dbReference>
<dbReference type="Gene3D" id="1.10.10.60">
    <property type="entry name" value="Homeodomain-like"/>
    <property type="match status" value="1"/>
</dbReference>
<evidence type="ECO:0000256" key="4">
    <source>
        <dbReference type="PROSITE-ProRule" id="PRU00335"/>
    </source>
</evidence>
<keyword evidence="3" id="KW-0804">Transcription</keyword>
<evidence type="ECO:0000259" key="6">
    <source>
        <dbReference type="PROSITE" id="PS50977"/>
    </source>
</evidence>
<reference evidence="7 8" key="1">
    <citation type="submission" date="2017-12" db="EMBL/GenBank/DDBJ databases">
        <title>Population genomics insights into the ecological differentiation and adaptive evolution in streptomycetes.</title>
        <authorList>
            <person name="Li Y."/>
            <person name="Huang Y."/>
        </authorList>
    </citation>
    <scope>NUCLEOTIDE SEQUENCE [LARGE SCALE GENOMIC DNA]</scope>
    <source>
        <strain evidence="7 8">NBRC 100770</strain>
    </source>
</reference>
<evidence type="ECO:0000313" key="7">
    <source>
        <dbReference type="EMBL" id="RZE22091.1"/>
    </source>
</evidence>
<evidence type="ECO:0000256" key="3">
    <source>
        <dbReference type="ARBA" id="ARBA00023163"/>
    </source>
</evidence>
<dbReference type="EMBL" id="PKLL01000019">
    <property type="protein sequence ID" value="RZE22091.1"/>
    <property type="molecule type" value="Genomic_DNA"/>
</dbReference>
<evidence type="ECO:0000256" key="2">
    <source>
        <dbReference type="ARBA" id="ARBA00023125"/>
    </source>
</evidence>
<dbReference type="PRINTS" id="PR00455">
    <property type="entry name" value="HTHTETR"/>
</dbReference>
<proteinExistence type="predicted"/>
<dbReference type="PANTHER" id="PTHR30055">
    <property type="entry name" value="HTH-TYPE TRANSCRIPTIONAL REGULATOR RUTR"/>
    <property type="match status" value="1"/>
</dbReference>
<dbReference type="Pfam" id="PF00440">
    <property type="entry name" value="TetR_N"/>
    <property type="match status" value="1"/>
</dbReference>
<evidence type="ECO:0000256" key="1">
    <source>
        <dbReference type="ARBA" id="ARBA00023015"/>
    </source>
</evidence>
<dbReference type="GO" id="GO:0000976">
    <property type="term" value="F:transcription cis-regulatory region binding"/>
    <property type="evidence" value="ECO:0007669"/>
    <property type="project" value="TreeGrafter"/>
</dbReference>
<comment type="caution">
    <text evidence="7">The sequence shown here is derived from an EMBL/GenBank/DDBJ whole genome shotgun (WGS) entry which is preliminary data.</text>
</comment>
<dbReference type="AlphaFoldDB" id="A0A8G2E1B3"/>
<gene>
    <name evidence="7" type="ORF">C0Q92_17745</name>
</gene>
<dbReference type="InterPro" id="IPR009057">
    <property type="entry name" value="Homeodomain-like_sf"/>
</dbReference>
<dbReference type="InterPro" id="IPR050109">
    <property type="entry name" value="HTH-type_TetR-like_transc_reg"/>
</dbReference>
<accession>A0A8G2E1B3</accession>
<dbReference type="Gene3D" id="1.10.357.10">
    <property type="entry name" value="Tetracycline Repressor, domain 2"/>
    <property type="match status" value="1"/>
</dbReference>